<keyword evidence="1" id="KW-0472">Membrane</keyword>
<keyword evidence="1" id="KW-1133">Transmembrane helix</keyword>
<evidence type="ECO:0000313" key="2">
    <source>
        <dbReference type="EMBL" id="WGE09125.1"/>
    </source>
</evidence>
<protein>
    <submittedName>
        <fullName evidence="2">Uncharacterized protein</fullName>
    </submittedName>
</protein>
<name>A0AAJ6ABS9_GLAPU</name>
<dbReference type="RefSeq" id="WP_160448760.1">
    <property type="nucleotide sequence ID" value="NZ_CP121769.1"/>
</dbReference>
<organism evidence="2 3">
    <name type="scientific">Glaesserella parasuis</name>
    <name type="common">Haemophilus parasuis</name>
    <dbReference type="NCBI Taxonomy" id="738"/>
    <lineage>
        <taxon>Bacteria</taxon>
        <taxon>Pseudomonadati</taxon>
        <taxon>Pseudomonadota</taxon>
        <taxon>Gammaproteobacteria</taxon>
        <taxon>Pasteurellales</taxon>
        <taxon>Pasteurellaceae</taxon>
        <taxon>Glaesserella</taxon>
    </lineage>
</organism>
<reference evidence="2" key="1">
    <citation type="submission" date="2023-04" db="EMBL/GenBank/DDBJ databases">
        <title>Molecular characterization of the Integrative and Conjugative elements harboring multidrug-resistance gene from Glaesserella (Haemophilus) parasuis.</title>
        <authorList>
            <person name="Che Y."/>
            <person name="Zhou L."/>
        </authorList>
    </citation>
    <scope>NUCLEOTIDE SEQUENCE</scope>
    <source>
        <strain evidence="2">Z44</strain>
    </source>
</reference>
<accession>A0AAJ6ABS9</accession>
<dbReference type="AlphaFoldDB" id="A0AAJ6ABS9"/>
<sequence>MIKKIIFITLGILVVYLGILLVEFQYAWIIKGDLDYFFKKEIFIEPIPHAFLAIIVALAFAYITRKKK</sequence>
<feature type="transmembrane region" description="Helical" evidence="1">
    <location>
        <begin position="7"/>
        <end position="30"/>
    </location>
</feature>
<proteinExistence type="predicted"/>
<keyword evidence="1" id="KW-0812">Transmembrane</keyword>
<feature type="transmembrane region" description="Helical" evidence="1">
    <location>
        <begin position="42"/>
        <end position="63"/>
    </location>
</feature>
<evidence type="ECO:0000256" key="1">
    <source>
        <dbReference type="SAM" id="Phobius"/>
    </source>
</evidence>
<gene>
    <name evidence="2" type="ORF">QBL01_07615</name>
</gene>
<dbReference type="EMBL" id="CP121769">
    <property type="protein sequence ID" value="WGE09125.1"/>
    <property type="molecule type" value="Genomic_DNA"/>
</dbReference>
<dbReference type="Proteomes" id="UP001222296">
    <property type="component" value="Chromosome"/>
</dbReference>
<evidence type="ECO:0000313" key="3">
    <source>
        <dbReference type="Proteomes" id="UP001222296"/>
    </source>
</evidence>